<name>A0AB36R9D6_9HYPH</name>
<reference evidence="2" key="1">
    <citation type="submission" date="2017-08" db="EMBL/GenBank/DDBJ databases">
        <title>Mesorhizobium wenxinae sp. nov., a novel rhizobial species isolated from root nodules of chickpea (Cicer arietinum L.).</title>
        <authorList>
            <person name="Zhang J."/>
        </authorList>
    </citation>
    <scope>NUCLEOTIDE SEQUENCE [LARGE SCALE GENOMIC DNA]</scope>
    <source>
        <strain evidence="2">USDA 3392</strain>
    </source>
</reference>
<dbReference type="AlphaFoldDB" id="A0AB36R9D6"/>
<comment type="caution">
    <text evidence="1">The sequence shown here is derived from an EMBL/GenBank/DDBJ whole genome shotgun (WGS) entry which is preliminary data.</text>
</comment>
<organism evidence="1 2">
    <name type="scientific">Mesorhizobium mediterraneum</name>
    <dbReference type="NCBI Taxonomy" id="43617"/>
    <lineage>
        <taxon>Bacteria</taxon>
        <taxon>Pseudomonadati</taxon>
        <taxon>Pseudomonadota</taxon>
        <taxon>Alphaproteobacteria</taxon>
        <taxon>Hyphomicrobiales</taxon>
        <taxon>Phyllobacteriaceae</taxon>
        <taxon>Mesorhizobium</taxon>
    </lineage>
</organism>
<gene>
    <name evidence="1" type="ORF">CIT25_17750</name>
</gene>
<sequence>MAYSVSIPPKCIVPGLGGAPALWTYSSVDVHTDVDGTDYFTNGTALGMKVGDFVLVAKTTATIGATMHVVTVATAGGAATVSAAILA</sequence>
<protein>
    <submittedName>
        <fullName evidence="1">Uncharacterized protein</fullName>
    </submittedName>
</protein>
<dbReference type="Proteomes" id="UP000216215">
    <property type="component" value="Unassembled WGS sequence"/>
</dbReference>
<keyword evidence="2" id="KW-1185">Reference proteome</keyword>
<dbReference type="RefSeq" id="WP_095485868.1">
    <property type="nucleotide sequence ID" value="NZ_CP088151.1"/>
</dbReference>
<evidence type="ECO:0000313" key="1">
    <source>
        <dbReference type="EMBL" id="PAQ00911.1"/>
    </source>
</evidence>
<dbReference type="EMBL" id="NPKI01000019">
    <property type="protein sequence ID" value="PAQ00911.1"/>
    <property type="molecule type" value="Genomic_DNA"/>
</dbReference>
<proteinExistence type="predicted"/>
<evidence type="ECO:0000313" key="2">
    <source>
        <dbReference type="Proteomes" id="UP000216215"/>
    </source>
</evidence>
<accession>A0AB36R9D6</accession>